<dbReference type="SMART" id="SM00849">
    <property type="entry name" value="Lactamase_B"/>
    <property type="match status" value="1"/>
</dbReference>
<keyword evidence="5" id="KW-1185">Reference proteome</keyword>
<dbReference type="CDD" id="cd07724">
    <property type="entry name" value="POD-like_MBL-fold"/>
    <property type="match status" value="1"/>
</dbReference>
<dbReference type="OrthoDB" id="449487at2759"/>
<reference evidence="5" key="1">
    <citation type="journal article" date="2005" name="Nature">
        <title>Sequencing of Aspergillus nidulans and comparative analysis with A. fumigatus and A. oryzae.</title>
        <authorList>
            <person name="Galagan J.E."/>
            <person name="Calvo S.E."/>
            <person name="Cuomo C."/>
            <person name="Ma L.J."/>
            <person name="Wortman J.R."/>
            <person name="Batzoglou S."/>
            <person name="Lee S.I."/>
            <person name="Basturkmen M."/>
            <person name="Spevak C.C."/>
            <person name="Clutterbuck J."/>
            <person name="Kapitonov V."/>
            <person name="Jurka J."/>
            <person name="Scazzocchio C."/>
            <person name="Farman M."/>
            <person name="Butler J."/>
            <person name="Purcell S."/>
            <person name="Harris S."/>
            <person name="Braus G.H."/>
            <person name="Draht O."/>
            <person name="Busch S."/>
            <person name="D'Enfert C."/>
            <person name="Bouchier C."/>
            <person name="Goldman G.H."/>
            <person name="Bell-Pedersen D."/>
            <person name="Griffiths-Jones S."/>
            <person name="Doonan J.H."/>
            <person name="Yu J."/>
            <person name="Vienken K."/>
            <person name="Pain A."/>
            <person name="Freitag M."/>
            <person name="Selker E.U."/>
            <person name="Archer D.B."/>
            <person name="Penalva M.A."/>
            <person name="Oakley B.R."/>
            <person name="Momany M."/>
            <person name="Tanaka T."/>
            <person name="Kumagai T."/>
            <person name="Asai K."/>
            <person name="Machida M."/>
            <person name="Nierman W.C."/>
            <person name="Denning D.W."/>
            <person name="Caddick M."/>
            <person name="Hynes M."/>
            <person name="Paoletti M."/>
            <person name="Fischer R."/>
            <person name="Miller B."/>
            <person name="Dyer P."/>
            <person name="Sachs M.S."/>
            <person name="Osmani S.A."/>
            <person name="Birren B.W."/>
        </authorList>
    </citation>
    <scope>NUCLEOTIDE SEQUENCE [LARGE SCALE GENOMIC DNA]</scope>
    <source>
        <strain evidence="5">FGSC A4 / ATCC 38163 / CBS 112.46 / NRRL 194 / M139</strain>
    </source>
</reference>
<dbReference type="SUPFAM" id="SSF56281">
    <property type="entry name" value="Metallo-hydrolase/oxidoreductase"/>
    <property type="match status" value="1"/>
</dbReference>
<keyword evidence="1" id="KW-0479">Metal-binding</keyword>
<organism evidence="4 5">
    <name type="scientific">Emericella nidulans (strain FGSC A4 / ATCC 38163 / CBS 112.46 / NRRL 194 / M139)</name>
    <name type="common">Aspergillus nidulans</name>
    <dbReference type="NCBI Taxonomy" id="227321"/>
    <lineage>
        <taxon>Eukaryota</taxon>
        <taxon>Fungi</taxon>
        <taxon>Dikarya</taxon>
        <taxon>Ascomycota</taxon>
        <taxon>Pezizomycotina</taxon>
        <taxon>Eurotiomycetes</taxon>
        <taxon>Eurotiomycetidae</taxon>
        <taxon>Eurotiales</taxon>
        <taxon>Aspergillaceae</taxon>
        <taxon>Aspergillus</taxon>
        <taxon>Aspergillus subgen. Nidulantes</taxon>
    </lineage>
</organism>
<dbReference type="Pfam" id="PF00753">
    <property type="entry name" value="Lactamase_B"/>
    <property type="match status" value="1"/>
</dbReference>
<feature type="domain" description="Metallo-beta-lactamase" evidence="3">
    <location>
        <begin position="115"/>
        <end position="311"/>
    </location>
</feature>
<dbReference type="GO" id="GO:0006749">
    <property type="term" value="P:glutathione metabolic process"/>
    <property type="evidence" value="ECO:0000318"/>
    <property type="project" value="GO_Central"/>
</dbReference>
<dbReference type="FunFam" id="3.60.15.10:FF:000033">
    <property type="entry name" value="MBL fold metallo-hydrolase"/>
    <property type="match status" value="1"/>
</dbReference>
<dbReference type="Proteomes" id="UP000000560">
    <property type="component" value="Chromosome VII"/>
</dbReference>
<dbReference type="GO" id="GO:0070813">
    <property type="term" value="P:hydrogen sulfide metabolic process"/>
    <property type="evidence" value="ECO:0000318"/>
    <property type="project" value="GO_Central"/>
</dbReference>
<dbReference type="STRING" id="227321.Q5BCA4"/>
<dbReference type="InterPro" id="IPR051682">
    <property type="entry name" value="Mito_Persulfide_Diox"/>
</dbReference>
<evidence type="ECO:0000313" key="5">
    <source>
        <dbReference type="Proteomes" id="UP000000560"/>
    </source>
</evidence>
<evidence type="ECO:0000259" key="3">
    <source>
        <dbReference type="SMART" id="SM00849"/>
    </source>
</evidence>
<name>Q5BCA4_EMENI</name>
<evidence type="ECO:0000313" key="4">
    <source>
        <dbReference type="EMBL" id="CBF85637.1"/>
    </source>
</evidence>
<proteinExistence type="predicted"/>
<dbReference type="GO" id="GO:0046872">
    <property type="term" value="F:metal ion binding"/>
    <property type="evidence" value="ECO:0007669"/>
    <property type="project" value="UniProtKB-KW"/>
</dbReference>
<dbReference type="PANTHER" id="PTHR43084">
    <property type="entry name" value="PERSULFIDE DIOXYGENASE ETHE1"/>
    <property type="match status" value="1"/>
</dbReference>
<accession>Q5BCA4</accession>
<dbReference type="EMBL" id="BN001307">
    <property type="protein sequence ID" value="CBF85637.1"/>
    <property type="molecule type" value="Genomic_DNA"/>
</dbReference>
<dbReference type="KEGG" id="ani:ANIA_01826"/>
<protein>
    <submittedName>
        <fullName evidence="4">Metallo-beta-lactamase domain protein, putative (AFU_orthologue AFUA_7G00340)</fullName>
    </submittedName>
</protein>
<dbReference type="AlphaFoldDB" id="Q5BCA4"/>
<dbReference type="InParanoid" id="Q5BCA4"/>
<feature type="region of interest" description="Disordered" evidence="2">
    <location>
        <begin position="1"/>
        <end position="23"/>
    </location>
</feature>
<feature type="compositionally biased region" description="Low complexity" evidence="2">
    <location>
        <begin position="81"/>
        <end position="101"/>
    </location>
</feature>
<dbReference type="OMA" id="GTWQYLI"/>
<dbReference type="Gene3D" id="3.60.15.10">
    <property type="entry name" value="Ribonuclease Z/Hydroxyacylglutathione hydrolase-like"/>
    <property type="match status" value="1"/>
</dbReference>
<dbReference type="InterPro" id="IPR001279">
    <property type="entry name" value="Metallo-B-lactamas"/>
</dbReference>
<evidence type="ECO:0000256" key="1">
    <source>
        <dbReference type="ARBA" id="ARBA00022723"/>
    </source>
</evidence>
<dbReference type="InterPro" id="IPR044528">
    <property type="entry name" value="POD-like_MBL-fold"/>
</dbReference>
<feature type="compositionally biased region" description="Low complexity" evidence="2">
    <location>
        <begin position="1"/>
        <end position="20"/>
    </location>
</feature>
<accession>C8VPN7</accession>
<feature type="region of interest" description="Disordered" evidence="2">
    <location>
        <begin position="60"/>
        <end position="103"/>
    </location>
</feature>
<dbReference type="VEuPathDB" id="FungiDB:AN1826"/>
<sequence>MQLLQRLPPAAPKAARSRAPGVIGHSWPWPATARFTRQYSVTPVPALSECLAPSVGATPPAVAGPGPRQQLSVYPSRHLSPTRPRYHSSPSSSSQNAHSPSMEPTIHSIFENKTGSWQYIVADPSTGTAIIIDAVLDYDPATQEISTSSADMLLSLIRKEGYSVSMILETHAHADHLTAASYLQARLAQEQSADHRPAIAIGEHIGQVQRVFGEKYGISPDEYRNVFDRLLRDNETFALGSLTVTALHLPGHTPDHMGYQIGNNIFTGDTLFHVDLGTARCDFPFGSAESLYRSGQRLLSFPSHVKIWAGHDYPPGGPEGRPPVPYTSVGEHKERNKHLKVGVSEQEFVAMRKGRDEGLAPPKLLHAALQINIRAGRMPDLTSEGFRLIHLPLKLDRVKWHSGETTQ</sequence>
<dbReference type="GeneID" id="2874936"/>
<reference evidence="5" key="2">
    <citation type="journal article" date="2009" name="Fungal Genet. Biol.">
        <title>The 2008 update of the Aspergillus nidulans genome annotation: a community effort.</title>
        <authorList>
            <person name="Wortman J.R."/>
            <person name="Gilsenan J.M."/>
            <person name="Joardar V."/>
            <person name="Deegan J."/>
            <person name="Clutterbuck J."/>
            <person name="Andersen M.R."/>
            <person name="Archer D."/>
            <person name="Bencina M."/>
            <person name="Braus G."/>
            <person name="Coutinho P."/>
            <person name="von Dohren H."/>
            <person name="Doonan J."/>
            <person name="Driessen A.J."/>
            <person name="Durek P."/>
            <person name="Espeso E."/>
            <person name="Fekete E."/>
            <person name="Flipphi M."/>
            <person name="Estrada C.G."/>
            <person name="Geysens S."/>
            <person name="Goldman G."/>
            <person name="de Groot P.W."/>
            <person name="Hansen K."/>
            <person name="Harris S.D."/>
            <person name="Heinekamp T."/>
            <person name="Helmstaedt K."/>
            <person name="Henrissat B."/>
            <person name="Hofmann G."/>
            <person name="Homan T."/>
            <person name="Horio T."/>
            <person name="Horiuchi H."/>
            <person name="James S."/>
            <person name="Jones M."/>
            <person name="Karaffa L."/>
            <person name="Karanyi Z."/>
            <person name="Kato M."/>
            <person name="Keller N."/>
            <person name="Kelly D.E."/>
            <person name="Kiel J.A."/>
            <person name="Kim J.M."/>
            <person name="van der Klei I.J."/>
            <person name="Klis F.M."/>
            <person name="Kovalchuk A."/>
            <person name="Krasevec N."/>
            <person name="Kubicek C.P."/>
            <person name="Liu B."/>
            <person name="Maccabe A."/>
            <person name="Meyer V."/>
            <person name="Mirabito P."/>
            <person name="Miskei M."/>
            <person name="Mos M."/>
            <person name="Mullins J."/>
            <person name="Nelson D.R."/>
            <person name="Nielsen J."/>
            <person name="Oakley B.R."/>
            <person name="Osmani S.A."/>
            <person name="Pakula T."/>
            <person name="Paszewski A."/>
            <person name="Paulsen I."/>
            <person name="Pilsyk S."/>
            <person name="Pocsi I."/>
            <person name="Punt P.J."/>
            <person name="Ram A.F."/>
            <person name="Ren Q."/>
            <person name="Robellet X."/>
            <person name="Robson G."/>
            <person name="Seiboth B."/>
            <person name="van Solingen P."/>
            <person name="Specht T."/>
            <person name="Sun J."/>
            <person name="Taheri-Talesh N."/>
            <person name="Takeshita N."/>
            <person name="Ussery D."/>
            <person name="vanKuyk P.A."/>
            <person name="Visser H."/>
            <person name="van de Vondervoort P.J."/>
            <person name="de Vries R.P."/>
            <person name="Walton J."/>
            <person name="Xiang X."/>
            <person name="Xiong Y."/>
            <person name="Zeng A.P."/>
            <person name="Brandt B.W."/>
            <person name="Cornell M.J."/>
            <person name="van den Hondel C.A."/>
            <person name="Visser J."/>
            <person name="Oliver S.G."/>
            <person name="Turner G."/>
        </authorList>
    </citation>
    <scope>GENOME REANNOTATION</scope>
    <source>
        <strain evidence="5">FGSC A4 / ATCC 38163 / CBS 112.46 / NRRL 194 / M139</strain>
    </source>
</reference>
<dbReference type="HOGENOM" id="CLU_030571_6_0_1"/>
<dbReference type="InterPro" id="IPR036866">
    <property type="entry name" value="RibonucZ/Hydroxyglut_hydro"/>
</dbReference>
<dbReference type="PANTHER" id="PTHR43084:SF1">
    <property type="entry name" value="PERSULFIDE DIOXYGENASE ETHE1, MITOCHONDRIAL"/>
    <property type="match status" value="1"/>
</dbReference>
<dbReference type="RefSeq" id="XP_659430.1">
    <property type="nucleotide sequence ID" value="XM_654338.1"/>
</dbReference>
<dbReference type="eggNOG" id="KOG0814">
    <property type="taxonomic scope" value="Eukaryota"/>
</dbReference>
<gene>
    <name evidence="4" type="ORF">ANIA_01826</name>
</gene>
<dbReference type="GO" id="GO:0050313">
    <property type="term" value="F:sulfur dioxygenase activity"/>
    <property type="evidence" value="ECO:0000318"/>
    <property type="project" value="GO_Central"/>
</dbReference>
<evidence type="ECO:0000256" key="2">
    <source>
        <dbReference type="SAM" id="MobiDB-lite"/>
    </source>
</evidence>